<proteinExistence type="inferred from homology"/>
<dbReference type="EMBL" id="JANEYG010000008">
    <property type="protein sequence ID" value="KAJ8922056.1"/>
    <property type="molecule type" value="Genomic_DNA"/>
</dbReference>
<evidence type="ECO:0000313" key="2">
    <source>
        <dbReference type="EMBL" id="KAJ8922056.1"/>
    </source>
</evidence>
<sequence>MSLQRFSGRSAIVTGSTLGIGYAIAKRLAEEGAKVIISSRNKKNVEDAVKKLKQQDLDVKGVVCHVNDSENRKQLLQEAEGKLDILVCSAGVNPAFGPLFQCSEPAWDKTFEVNVKASFLLTKEALPLLRRSKAGRVIYHSTASVFHHLENLGTYAVSKAALCTLTKYAAYELGPGNITVNCIAPGYIKTRFSEKLAEYGREEGPSLPVIPLRRQVWGRYQVDLVGSPEDVSGLVAFLVSDEAAYITGENIVISGGK</sequence>
<dbReference type="AlphaFoldDB" id="A0AAV8W7D4"/>
<comment type="similarity">
    <text evidence="1">Belongs to the short-chain dehydrogenases/reductases (SDR) family.</text>
</comment>
<dbReference type="FunFam" id="3.40.50.720:FF:000084">
    <property type="entry name" value="Short-chain dehydrogenase reductase"/>
    <property type="match status" value="1"/>
</dbReference>
<dbReference type="NCBIfam" id="NF005559">
    <property type="entry name" value="PRK07231.1"/>
    <property type="match status" value="1"/>
</dbReference>
<dbReference type="InterPro" id="IPR036291">
    <property type="entry name" value="NAD(P)-bd_dom_sf"/>
</dbReference>
<dbReference type="Proteomes" id="UP001159042">
    <property type="component" value="Unassembled WGS sequence"/>
</dbReference>
<reference evidence="2 3" key="1">
    <citation type="journal article" date="2023" name="Insect Mol. Biol.">
        <title>Genome sequencing provides insights into the evolution of gene families encoding plant cell wall-degrading enzymes in longhorned beetles.</title>
        <authorList>
            <person name="Shin N.R."/>
            <person name="Okamura Y."/>
            <person name="Kirsch R."/>
            <person name="Pauchet Y."/>
        </authorList>
    </citation>
    <scope>NUCLEOTIDE SEQUENCE [LARGE SCALE GENOMIC DNA]</scope>
    <source>
        <strain evidence="2">EAD_L_NR</strain>
    </source>
</reference>
<keyword evidence="3" id="KW-1185">Reference proteome</keyword>
<accession>A0AAV8W7D4</accession>
<evidence type="ECO:0000313" key="3">
    <source>
        <dbReference type="Proteomes" id="UP001159042"/>
    </source>
</evidence>
<dbReference type="PRINTS" id="PR00081">
    <property type="entry name" value="GDHRDH"/>
</dbReference>
<dbReference type="PANTHER" id="PTHR43943:SF2">
    <property type="entry name" value="DEHYDROGENASE_REDUCTASE 4"/>
    <property type="match status" value="1"/>
</dbReference>
<dbReference type="SUPFAM" id="SSF51735">
    <property type="entry name" value="NAD(P)-binding Rossmann-fold domains"/>
    <property type="match status" value="1"/>
</dbReference>
<dbReference type="Pfam" id="PF13561">
    <property type="entry name" value="adh_short_C2"/>
    <property type="match status" value="1"/>
</dbReference>
<dbReference type="PANTHER" id="PTHR43943">
    <property type="entry name" value="DEHYDROGENASE/REDUCTASE (SDR FAMILY) MEMBER 4"/>
    <property type="match status" value="1"/>
</dbReference>
<dbReference type="InterPro" id="IPR002347">
    <property type="entry name" value="SDR_fam"/>
</dbReference>
<name>A0AAV8W7D4_9CUCU</name>
<dbReference type="Gene3D" id="3.40.50.720">
    <property type="entry name" value="NAD(P)-binding Rossmann-like Domain"/>
    <property type="match status" value="1"/>
</dbReference>
<comment type="caution">
    <text evidence="2">The sequence shown here is derived from an EMBL/GenBank/DDBJ whole genome shotgun (WGS) entry which is preliminary data.</text>
</comment>
<evidence type="ECO:0000256" key="1">
    <source>
        <dbReference type="ARBA" id="ARBA00006484"/>
    </source>
</evidence>
<organism evidence="2 3">
    <name type="scientific">Exocentrus adspersus</name>
    <dbReference type="NCBI Taxonomy" id="1586481"/>
    <lineage>
        <taxon>Eukaryota</taxon>
        <taxon>Metazoa</taxon>
        <taxon>Ecdysozoa</taxon>
        <taxon>Arthropoda</taxon>
        <taxon>Hexapoda</taxon>
        <taxon>Insecta</taxon>
        <taxon>Pterygota</taxon>
        <taxon>Neoptera</taxon>
        <taxon>Endopterygota</taxon>
        <taxon>Coleoptera</taxon>
        <taxon>Polyphaga</taxon>
        <taxon>Cucujiformia</taxon>
        <taxon>Chrysomeloidea</taxon>
        <taxon>Cerambycidae</taxon>
        <taxon>Lamiinae</taxon>
        <taxon>Acanthocinini</taxon>
        <taxon>Exocentrus</taxon>
    </lineage>
</organism>
<gene>
    <name evidence="2" type="ORF">NQ315_008697</name>
</gene>
<protein>
    <submittedName>
        <fullName evidence="2">Uncharacterized protein</fullName>
    </submittedName>
</protein>
<dbReference type="GO" id="GO:0004090">
    <property type="term" value="F:carbonyl reductase (NADPH) activity"/>
    <property type="evidence" value="ECO:0007669"/>
    <property type="project" value="TreeGrafter"/>
</dbReference>